<dbReference type="SUPFAM" id="SSF55021">
    <property type="entry name" value="ACT-like"/>
    <property type="match status" value="2"/>
</dbReference>
<dbReference type="Pfam" id="PF19571">
    <property type="entry name" value="ACT_8"/>
    <property type="match status" value="1"/>
</dbReference>
<evidence type="ECO:0000313" key="3">
    <source>
        <dbReference type="Proteomes" id="UP001168575"/>
    </source>
</evidence>
<feature type="domain" description="ACT" evidence="1">
    <location>
        <begin position="70"/>
        <end position="141"/>
    </location>
</feature>
<evidence type="ECO:0000259" key="1">
    <source>
        <dbReference type="PROSITE" id="PS51671"/>
    </source>
</evidence>
<organism evidence="2 3">
    <name type="scientific">Phoenicibacter congonensis</name>
    <dbReference type="NCBI Taxonomy" id="1944646"/>
    <lineage>
        <taxon>Bacteria</taxon>
        <taxon>Bacillati</taxon>
        <taxon>Actinomycetota</taxon>
        <taxon>Coriobacteriia</taxon>
        <taxon>Eggerthellales</taxon>
        <taxon>Eggerthellaceae</taxon>
        <taxon>Phoenicibacter</taxon>
    </lineage>
</organism>
<dbReference type="InterPro" id="IPR045739">
    <property type="entry name" value="ACT_dom_pair"/>
</dbReference>
<gene>
    <name evidence="2" type="ORF">Q3982_04825</name>
</gene>
<dbReference type="InterPro" id="IPR002912">
    <property type="entry name" value="ACT_dom"/>
</dbReference>
<dbReference type="EMBL" id="JAUMVS010000073">
    <property type="protein sequence ID" value="MDO4841983.1"/>
    <property type="molecule type" value="Genomic_DNA"/>
</dbReference>
<dbReference type="Proteomes" id="UP001168575">
    <property type="component" value="Unassembled WGS sequence"/>
</dbReference>
<dbReference type="PROSITE" id="PS51671">
    <property type="entry name" value="ACT"/>
    <property type="match status" value="1"/>
</dbReference>
<proteinExistence type="predicted"/>
<accession>A0AA43RHL9</accession>
<reference evidence="2" key="1">
    <citation type="submission" date="2023-07" db="EMBL/GenBank/DDBJ databases">
        <title>Between Cages and Wild: Unraveling the Impact of Captivity on Animal Microbiomes and Antimicrobial Resistance.</title>
        <authorList>
            <person name="Schmartz G.P."/>
            <person name="Rehner J."/>
            <person name="Schuff M.J."/>
            <person name="Becker S.L."/>
            <person name="Kravczyk M."/>
            <person name="Gurevich A."/>
            <person name="Francke R."/>
            <person name="Mueller R."/>
            <person name="Keller V."/>
            <person name="Keller A."/>
        </authorList>
    </citation>
    <scope>NUCLEOTIDE SEQUENCE</scope>
    <source>
        <strain evidence="2">S12M_St_49</strain>
    </source>
</reference>
<sequence length="141" mass="15212">MISQLSIFLENESGRLAAATRAISNTGSNMSALFLADTQDFGVVRVLCDKPKTTAEKLKEEGWRAAITDVLAVKVPDQPGGLADLLEFLDKNEVNVEYGYCLTVADGHAVDVLKVSDSSVEQTLIDAGFESVKAEDLYIVD</sequence>
<dbReference type="InterPro" id="IPR045865">
    <property type="entry name" value="ACT-like_dom_sf"/>
</dbReference>
<evidence type="ECO:0000313" key="2">
    <source>
        <dbReference type="EMBL" id="MDO4841983.1"/>
    </source>
</evidence>
<protein>
    <submittedName>
        <fullName evidence="2">Amino acid-binding protein</fullName>
    </submittedName>
</protein>
<keyword evidence="3" id="KW-1185">Reference proteome</keyword>
<dbReference type="Gene3D" id="3.30.2130.10">
    <property type="entry name" value="VC0802-like"/>
    <property type="match status" value="1"/>
</dbReference>
<name>A0AA43RHL9_9ACTN</name>
<dbReference type="PANTHER" id="PTHR40099:SF1">
    <property type="entry name" value="ACETOLACTATE SYNTHASE, SMALL SUBUNIT"/>
    <property type="match status" value="1"/>
</dbReference>
<dbReference type="AlphaFoldDB" id="A0AA43RHL9"/>
<comment type="caution">
    <text evidence="2">The sequence shown here is derived from an EMBL/GenBank/DDBJ whole genome shotgun (WGS) entry which is preliminary data.</text>
</comment>
<dbReference type="PANTHER" id="PTHR40099">
    <property type="entry name" value="ACETOLACTATE SYNTHASE, SMALL SUBUNIT"/>
    <property type="match status" value="1"/>
</dbReference>